<keyword evidence="3" id="KW-0010">Activator</keyword>
<sequence>MEISLSKRQMKMVDILLKESEYCTAATLANLLKVSEKTIHGEIAEINRKSKACMISSLKGKGYVVRDKDAWIRQKYIVGDEGRRDIKILKEILFNEHVDYYELADRFYISPSTLNKDIRILNERIQKEFRTLRITRKQNHLFLNCDDIEKRRVLTYFLLEESEDQRFDVGILDRYFENVDVYRLSEILMEFIHRQQLAVSDFNLFSILLHMLMYISNTSYICMEEERASICDQDCRPLLEAIRERMRIQFTAEGTQQICALFKKRNAGQDDVRVMQFLHEVLREIYDIYSINFTENQDLMDNLALHLQNLRNRCKHGMLIKNPLLSELKQSFVLIYDIAAYIAIRFQEQTGYVLDENEISFIALHIMNGIKSIKTSIVRIALINPYGNSVTHIIQQRLQALTDVEMIGCFSMFDFKTLYTEKPDIIVTMVSTSEQMGVPVFQLDNYLQDDEYEKIERIVKSVRVKKSYENIMIHNYFMEDLFCIPSQLTTKDEVITYLCSLLDEQGYVDADFQEQIYEREAIAPTCFGARYAIPHTTKKTAKKNGIAVALLRKPVIWDGFEVNIVLMFALHKSFDQVPKLYDLILNVFDDPVRFAQVLECDSYAAFMKKIHSTCNSD</sequence>
<evidence type="ECO:0000256" key="3">
    <source>
        <dbReference type="ARBA" id="ARBA00023159"/>
    </source>
</evidence>
<dbReference type="AlphaFoldDB" id="A0A6N2RQE1"/>
<evidence type="ECO:0000259" key="6">
    <source>
        <dbReference type="PROSITE" id="PS51372"/>
    </source>
</evidence>
<dbReference type="CDD" id="cd00211">
    <property type="entry name" value="PTS_IIA_fru"/>
    <property type="match status" value="1"/>
</dbReference>
<dbReference type="Pfam" id="PF00359">
    <property type="entry name" value="PTS_EIIA_2"/>
    <property type="match status" value="1"/>
</dbReference>
<evidence type="ECO:0000256" key="2">
    <source>
        <dbReference type="ARBA" id="ARBA00023015"/>
    </source>
</evidence>
<dbReference type="Gene3D" id="1.10.10.10">
    <property type="entry name" value="Winged helix-like DNA-binding domain superfamily/Winged helix DNA-binding domain"/>
    <property type="match status" value="1"/>
</dbReference>
<dbReference type="InterPro" id="IPR036388">
    <property type="entry name" value="WH-like_DNA-bd_sf"/>
</dbReference>
<reference evidence="7" key="1">
    <citation type="submission" date="2019-11" db="EMBL/GenBank/DDBJ databases">
        <authorList>
            <person name="Feng L."/>
        </authorList>
    </citation>
    <scope>NUCLEOTIDE SEQUENCE</scope>
    <source>
        <strain evidence="7">CinnocuumLFYP12</strain>
    </source>
</reference>
<dbReference type="Gene3D" id="3.40.930.10">
    <property type="entry name" value="Mannitol-specific EII, Chain A"/>
    <property type="match status" value="1"/>
</dbReference>
<dbReference type="PANTHER" id="PTHR30185:SF12">
    <property type="entry name" value="TRANSCRIPTIONAL REGULATOR MANR"/>
    <property type="match status" value="1"/>
</dbReference>
<dbReference type="InterPro" id="IPR050661">
    <property type="entry name" value="BglG_antiterminators"/>
</dbReference>
<proteinExistence type="predicted"/>
<dbReference type="PROSITE" id="PS51094">
    <property type="entry name" value="PTS_EIIA_TYPE_2"/>
    <property type="match status" value="1"/>
</dbReference>
<evidence type="ECO:0000256" key="1">
    <source>
        <dbReference type="ARBA" id="ARBA00022737"/>
    </source>
</evidence>
<accession>A0A6N2RQE1</accession>
<dbReference type="EMBL" id="CACRTE010000008">
    <property type="protein sequence ID" value="VYS82678.1"/>
    <property type="molecule type" value="Genomic_DNA"/>
</dbReference>
<keyword evidence="4" id="KW-0804">Transcription</keyword>
<dbReference type="RefSeq" id="WP_156346746.1">
    <property type="nucleotide sequence ID" value="NZ_CACRTE010000008.1"/>
</dbReference>
<keyword evidence="1" id="KW-0677">Repeat</keyword>
<evidence type="ECO:0000259" key="5">
    <source>
        <dbReference type="PROSITE" id="PS51094"/>
    </source>
</evidence>
<evidence type="ECO:0000313" key="7">
    <source>
        <dbReference type="EMBL" id="VYS82678.1"/>
    </source>
</evidence>
<dbReference type="Pfam" id="PF00874">
    <property type="entry name" value="PRD"/>
    <property type="match status" value="1"/>
</dbReference>
<keyword evidence="2" id="KW-0805">Transcription regulation</keyword>
<protein>
    <submittedName>
        <fullName evidence="7">Putative licABCH operon regulator</fullName>
    </submittedName>
</protein>
<dbReference type="GO" id="GO:0006355">
    <property type="term" value="P:regulation of DNA-templated transcription"/>
    <property type="evidence" value="ECO:0007669"/>
    <property type="project" value="InterPro"/>
</dbReference>
<dbReference type="SUPFAM" id="SSF55804">
    <property type="entry name" value="Phoshotransferase/anion transport protein"/>
    <property type="match status" value="1"/>
</dbReference>
<dbReference type="Pfam" id="PF08279">
    <property type="entry name" value="HTH_11"/>
    <property type="match status" value="1"/>
</dbReference>
<feature type="domain" description="PTS EIIA type-2" evidence="5">
    <location>
        <begin position="475"/>
        <end position="613"/>
    </location>
</feature>
<dbReference type="InterPro" id="IPR007737">
    <property type="entry name" value="Mga_HTH"/>
</dbReference>
<dbReference type="Pfam" id="PF05043">
    <property type="entry name" value="Mga"/>
    <property type="match status" value="1"/>
</dbReference>
<evidence type="ECO:0000256" key="4">
    <source>
        <dbReference type="ARBA" id="ARBA00023163"/>
    </source>
</evidence>
<dbReference type="SUPFAM" id="SSF63520">
    <property type="entry name" value="PTS-regulatory domain, PRD"/>
    <property type="match status" value="1"/>
</dbReference>
<feature type="domain" description="PRD" evidence="6">
    <location>
        <begin position="269"/>
        <end position="376"/>
    </location>
</feature>
<dbReference type="InterPro" id="IPR016152">
    <property type="entry name" value="PTrfase/Anion_transptr"/>
</dbReference>
<dbReference type="InterPro" id="IPR011608">
    <property type="entry name" value="PRD"/>
</dbReference>
<dbReference type="InterPro" id="IPR013196">
    <property type="entry name" value="HTH_11"/>
</dbReference>
<name>A0A6N2RQE1_CLOIN</name>
<dbReference type="PANTHER" id="PTHR30185">
    <property type="entry name" value="CRYPTIC BETA-GLUCOSIDE BGL OPERON ANTITERMINATOR"/>
    <property type="match status" value="1"/>
</dbReference>
<dbReference type="PROSITE" id="PS51372">
    <property type="entry name" value="PRD_2"/>
    <property type="match status" value="1"/>
</dbReference>
<gene>
    <name evidence="7" type="primary">licR_2</name>
    <name evidence="7" type="ORF">CILFYP12_00446</name>
</gene>
<dbReference type="InterPro" id="IPR036634">
    <property type="entry name" value="PRD_sf"/>
</dbReference>
<dbReference type="InterPro" id="IPR002178">
    <property type="entry name" value="PTS_EIIA_type-2_dom"/>
</dbReference>
<dbReference type="Gene3D" id="1.10.1790.10">
    <property type="entry name" value="PRD domain"/>
    <property type="match status" value="1"/>
</dbReference>
<organism evidence="7">
    <name type="scientific">Clostridium innocuum</name>
    <dbReference type="NCBI Taxonomy" id="1522"/>
    <lineage>
        <taxon>Bacteria</taxon>
        <taxon>Bacillati</taxon>
        <taxon>Bacillota</taxon>
        <taxon>Clostridia</taxon>
        <taxon>Eubacteriales</taxon>
        <taxon>Clostridiaceae</taxon>
        <taxon>Clostridium</taxon>
    </lineage>
</organism>